<feature type="transmembrane region" description="Helical" evidence="1">
    <location>
        <begin position="83"/>
        <end position="105"/>
    </location>
</feature>
<evidence type="ECO:0000313" key="2">
    <source>
        <dbReference type="EMBL" id="KPJ64378.1"/>
    </source>
</evidence>
<dbReference type="EMBL" id="LIZY01000029">
    <property type="protein sequence ID" value="KPJ64378.1"/>
    <property type="molecule type" value="Genomic_DNA"/>
</dbReference>
<comment type="caution">
    <text evidence="2">The sequence shown here is derived from an EMBL/GenBank/DDBJ whole genome shotgun (WGS) entry which is preliminary data.</text>
</comment>
<evidence type="ECO:0000313" key="3">
    <source>
        <dbReference type="Proteomes" id="UP000052020"/>
    </source>
</evidence>
<keyword evidence="1" id="KW-1133">Transmembrane helix</keyword>
<evidence type="ECO:0008006" key="4">
    <source>
        <dbReference type="Google" id="ProtNLM"/>
    </source>
</evidence>
<accession>A0A0S7XPP7</accession>
<keyword evidence="1" id="KW-0812">Transmembrane</keyword>
<dbReference type="AlphaFoldDB" id="A0A0S7XPP7"/>
<name>A0A0S7XPP7_9BACT</name>
<proteinExistence type="predicted"/>
<dbReference type="Proteomes" id="UP000052020">
    <property type="component" value="Unassembled WGS sequence"/>
</dbReference>
<keyword evidence="1" id="KW-0472">Membrane</keyword>
<feature type="transmembrane region" description="Helical" evidence="1">
    <location>
        <begin position="125"/>
        <end position="146"/>
    </location>
</feature>
<sequence>MANCDCHRFEDAIASGSPPDDALSEHARTCPQCRGLAEIAALRISPVRAGDEDPVPRSIQAAAARVAALNADRWQRRRRTVPLAIGVAGYLVAASAALLAFLPGSSSPGIGSPLGVLPMAVPTPTLGDIAAAFAGSAVWTALMVLLGRSRHQETGATAGGP</sequence>
<reference evidence="2 3" key="1">
    <citation type="journal article" date="2015" name="Microbiome">
        <title>Genomic resolution of linkages in carbon, nitrogen, and sulfur cycling among widespread estuary sediment bacteria.</title>
        <authorList>
            <person name="Baker B.J."/>
            <person name="Lazar C.S."/>
            <person name="Teske A.P."/>
            <person name="Dick G.J."/>
        </authorList>
    </citation>
    <scope>NUCLEOTIDE SEQUENCE [LARGE SCALE GENOMIC DNA]</scope>
    <source>
        <strain evidence="2">DG_56</strain>
    </source>
</reference>
<organism evidence="2 3">
    <name type="scientific">candidate division KD3-62 bacterium DG_56</name>
    <dbReference type="NCBI Taxonomy" id="1704032"/>
    <lineage>
        <taxon>Bacteria</taxon>
        <taxon>candidate division KD3-62</taxon>
    </lineage>
</organism>
<evidence type="ECO:0000256" key="1">
    <source>
        <dbReference type="SAM" id="Phobius"/>
    </source>
</evidence>
<gene>
    <name evidence="2" type="ORF">AMK68_01765</name>
</gene>
<protein>
    <recommendedName>
        <fullName evidence="4">Zinc-finger domain-containing protein</fullName>
    </recommendedName>
</protein>